<dbReference type="InterPro" id="IPR011989">
    <property type="entry name" value="ARM-like"/>
</dbReference>
<comment type="caution">
    <text evidence="1">The sequence shown here is derived from an EMBL/GenBank/DDBJ whole genome shotgun (WGS) entry which is preliminary data.</text>
</comment>
<dbReference type="PANTHER" id="PTHR12697:SF5">
    <property type="entry name" value="DEOXYHYPUSINE HYDROXYLASE"/>
    <property type="match status" value="1"/>
</dbReference>
<accession>A0A2H5Y6T2</accession>
<proteinExistence type="predicted"/>
<organism evidence="1 2">
    <name type="scientific">Candidatus Thermoflexus japonica</name>
    <dbReference type="NCBI Taxonomy" id="2035417"/>
    <lineage>
        <taxon>Bacteria</taxon>
        <taxon>Bacillati</taxon>
        <taxon>Chloroflexota</taxon>
        <taxon>Thermoflexia</taxon>
        <taxon>Thermoflexales</taxon>
        <taxon>Thermoflexaceae</taxon>
        <taxon>Thermoflexus</taxon>
    </lineage>
</organism>
<protein>
    <recommendedName>
        <fullName evidence="3">HEAT repeat domain-containing protein</fullName>
    </recommendedName>
</protein>
<dbReference type="Proteomes" id="UP000236642">
    <property type="component" value="Unassembled WGS sequence"/>
</dbReference>
<dbReference type="InterPro" id="IPR004155">
    <property type="entry name" value="PBS_lyase_HEAT"/>
</dbReference>
<name>A0A2H5Y6T2_9CHLR</name>
<dbReference type="GO" id="GO:0016491">
    <property type="term" value="F:oxidoreductase activity"/>
    <property type="evidence" value="ECO:0007669"/>
    <property type="project" value="TreeGrafter"/>
</dbReference>
<reference evidence="2" key="1">
    <citation type="submission" date="2017-09" db="EMBL/GenBank/DDBJ databases">
        <title>Metaegenomics of thermophilic ammonia-oxidizing enrichment culture.</title>
        <authorList>
            <person name="Kato S."/>
            <person name="Suzuki K."/>
        </authorList>
    </citation>
    <scope>NUCLEOTIDE SEQUENCE [LARGE SCALE GENOMIC DNA]</scope>
</reference>
<dbReference type="Gene3D" id="1.25.10.10">
    <property type="entry name" value="Leucine-rich Repeat Variant"/>
    <property type="match status" value="4"/>
</dbReference>
<dbReference type="AlphaFoldDB" id="A0A2H5Y6T2"/>
<evidence type="ECO:0000313" key="2">
    <source>
        <dbReference type="Proteomes" id="UP000236642"/>
    </source>
</evidence>
<dbReference type="Pfam" id="PF13646">
    <property type="entry name" value="HEAT_2"/>
    <property type="match status" value="3"/>
</dbReference>
<dbReference type="EMBL" id="BEHY01000029">
    <property type="protein sequence ID" value="GBD09153.1"/>
    <property type="molecule type" value="Genomic_DNA"/>
</dbReference>
<dbReference type="SMART" id="SM00567">
    <property type="entry name" value="EZ_HEAT"/>
    <property type="match status" value="17"/>
</dbReference>
<dbReference type="PANTHER" id="PTHR12697">
    <property type="entry name" value="PBS LYASE HEAT-LIKE PROTEIN"/>
    <property type="match status" value="1"/>
</dbReference>
<evidence type="ECO:0000313" key="1">
    <source>
        <dbReference type="EMBL" id="GBD09153.1"/>
    </source>
</evidence>
<dbReference type="InterPro" id="IPR016024">
    <property type="entry name" value="ARM-type_fold"/>
</dbReference>
<sequence>MPVAHYRPQVPLSQQLADSLYRTTRGALQIPAEILERWLQQGRCALLVDGFGQTERTDGEAALLEELERLAARTGCSIVAAGAVQAVQLGGFHSFALDPWTEEQILALAERWQAAAGPGKWFTGAREGPGAFLRALQEDPERMALARNPWLLSGLLALFAQHGGLPSRRSILYSQLIGVLLDRPQALPVEEALPAPLKLAALENLAWAMLLLRRSSLPAASAEEWLADLLRSDGRFEPAQVRLALAWLRERCGLVTPGPALAFLRPAFMFALGARMALTNPGQRAMLLRQIDDPDWHEAVVMFAGLAEPAMARELFSRLLDSEDDFFYSRIRLAGRCLIEAPHLQVELRDPIVERLRALLLTTPYAFLQEEAATILARIPGQIEWLADQLRRSDLPAGTRGFIVEALAREQGTRAAGLLALALRDPRVPELVREQIAEQLGRLGDPPLARDLLDLVGDESVAVEIRRKVMMAITRMGDRSLGPALVELLGLPWLNPAIREALLEALRALGDARLVDELIPLIRDPNMPVELRRRIIGVLSAWIEPGQIETLQALIEDRDLDISLRAALLNTLAEAGFHSIVPWLMGFLRESRWRRALDSVWAWVQTLPPFLVRWIDRLTGLSTRAQEDFSRLILQRQAIAALGLLRDRRAVPLLLRILKNPQVHPSLRALVPDALAMIGESRVVPELLTMLQDRGTDSTIRERIALALGGMKATSAMRVLLDLLHDPTEDPFIQARAALAIGLMRDPSVAVELVPLLRQENLPVTARRAIADALGTLGNREVVRSLIQLLPEERIPASVRQSIADAIGALGAAEIGDELMWLLRDERIDPHVRGAIALTLATLRHRPAASEILSLLSDTRIDPSIRQSLAESLGSLWDPSLIAPLARLAHEGTLEPAVRQAIVRTLGEYGGPEAFPTLWILARSAEAPMSLRRAAADAMVTSVSPEFEEALVSAALDPEIPPYIRGRALEALRRVGSAVETVQALVAALQESDMPNAVFHTLVEVARRAHVRLLREGEAIRWIPEENPVQRPTGKPREAF</sequence>
<gene>
    <name evidence="1" type="ORF">HRbin22_01400</name>
</gene>
<evidence type="ECO:0008006" key="3">
    <source>
        <dbReference type="Google" id="ProtNLM"/>
    </source>
</evidence>
<dbReference type="SUPFAM" id="SSF48371">
    <property type="entry name" value="ARM repeat"/>
    <property type="match status" value="1"/>
</dbReference>